<feature type="short sequence motif" description="Histidine triad motif" evidence="1">
    <location>
        <begin position="96"/>
        <end position="100"/>
    </location>
</feature>
<evidence type="ECO:0000313" key="3">
    <source>
        <dbReference type="EMBL" id="OZM55738.1"/>
    </source>
</evidence>
<evidence type="ECO:0000256" key="1">
    <source>
        <dbReference type="PROSITE-ProRule" id="PRU00464"/>
    </source>
</evidence>
<name>A0A263BQ87_9BACI</name>
<dbReference type="InterPro" id="IPR052908">
    <property type="entry name" value="AP-4-A_phosphorylase"/>
</dbReference>
<dbReference type="PANTHER" id="PTHR42997">
    <property type="entry name" value="HIT FAMILY HYDROLASE"/>
    <property type="match status" value="1"/>
</dbReference>
<dbReference type="SUPFAM" id="SSF54197">
    <property type="entry name" value="HIT-like"/>
    <property type="match status" value="1"/>
</dbReference>
<evidence type="ECO:0000259" key="2">
    <source>
        <dbReference type="PROSITE" id="PS51084"/>
    </source>
</evidence>
<accession>A0A263BQ87</accession>
<dbReference type="InterPro" id="IPR036265">
    <property type="entry name" value="HIT-like_sf"/>
</dbReference>
<gene>
    <name evidence="3" type="ORF">CIB95_15820</name>
</gene>
<protein>
    <submittedName>
        <fullName evidence="3">HIT family protein</fullName>
    </submittedName>
</protein>
<dbReference type="RefSeq" id="WP_094926746.1">
    <property type="nucleotide sequence ID" value="NZ_NPIA01000015.1"/>
</dbReference>
<dbReference type="Gene3D" id="3.30.428.10">
    <property type="entry name" value="HIT-like"/>
    <property type="match status" value="1"/>
</dbReference>
<evidence type="ECO:0000313" key="4">
    <source>
        <dbReference type="Proteomes" id="UP000217083"/>
    </source>
</evidence>
<dbReference type="Proteomes" id="UP000217083">
    <property type="component" value="Unassembled WGS sequence"/>
</dbReference>
<proteinExistence type="predicted"/>
<reference evidence="3 4" key="2">
    <citation type="submission" date="2017-09" db="EMBL/GenBank/DDBJ databases">
        <title>Bacillus patelloidae sp. nov., isolated from the intestinal tract of a marine limpet.</title>
        <authorList>
            <person name="Liu R."/>
            <person name="Dong C."/>
            <person name="Shao Z."/>
        </authorList>
    </citation>
    <scope>NUCLEOTIDE SEQUENCE [LARGE SCALE GENOMIC DNA]</scope>
    <source>
        <strain evidence="3 4">SA5d-4</strain>
    </source>
</reference>
<dbReference type="AlphaFoldDB" id="A0A263BQ87"/>
<dbReference type="Pfam" id="PF01230">
    <property type="entry name" value="HIT"/>
    <property type="match status" value="1"/>
</dbReference>
<comment type="caution">
    <text evidence="3">The sequence shown here is derived from an EMBL/GenBank/DDBJ whole genome shotgun (WGS) entry which is preliminary data.</text>
</comment>
<keyword evidence="4" id="KW-1185">Reference proteome</keyword>
<dbReference type="PANTHER" id="PTHR42997:SF1">
    <property type="entry name" value="AP-4-A PHOSPHORYLASE"/>
    <property type="match status" value="1"/>
</dbReference>
<dbReference type="PROSITE" id="PS51084">
    <property type="entry name" value="HIT_2"/>
    <property type="match status" value="1"/>
</dbReference>
<dbReference type="GO" id="GO:0003824">
    <property type="term" value="F:catalytic activity"/>
    <property type="evidence" value="ECO:0007669"/>
    <property type="project" value="InterPro"/>
</dbReference>
<dbReference type="InterPro" id="IPR011146">
    <property type="entry name" value="HIT-like"/>
</dbReference>
<reference evidence="4" key="1">
    <citation type="submission" date="2017-08" db="EMBL/GenBank/DDBJ databases">
        <authorList>
            <person name="Huang Z."/>
        </authorList>
    </citation>
    <scope>NUCLEOTIDE SEQUENCE [LARGE SCALE GENOMIC DNA]</scope>
    <source>
        <strain evidence="4">SA5d-4</strain>
    </source>
</reference>
<sequence>MNECPLCHIDLDEEQKVTLENEYCMFLQKPQEVLIGSGLIIPKRHCETVFNINAQEWKATYELLHEVKQFLDVKYKPDGYNIGWNVSETGGQHIMHAHMHVIPRFNDEPLAGKGIRNALKSKENMRR</sequence>
<feature type="domain" description="HIT" evidence="2">
    <location>
        <begin position="2"/>
        <end position="111"/>
    </location>
</feature>
<dbReference type="EMBL" id="NPIA01000015">
    <property type="protein sequence ID" value="OZM55738.1"/>
    <property type="molecule type" value="Genomic_DNA"/>
</dbReference>
<organism evidence="3 4">
    <name type="scientific">Lottiidibacillus patelloidae</name>
    <dbReference type="NCBI Taxonomy" id="2670334"/>
    <lineage>
        <taxon>Bacteria</taxon>
        <taxon>Bacillati</taxon>
        <taxon>Bacillota</taxon>
        <taxon>Bacilli</taxon>
        <taxon>Bacillales</taxon>
        <taxon>Bacillaceae</taxon>
        <taxon>Lottiidibacillus</taxon>
    </lineage>
</organism>